<keyword evidence="8" id="KW-1133">Transmembrane helix</keyword>
<dbReference type="PANTHER" id="PTHR32083:SF48">
    <property type="entry name" value="TRANS-GOLGI NETWORK-LOCALIZED SYP41-INTERACTING PROTEIN 1"/>
    <property type="match status" value="1"/>
</dbReference>
<dbReference type="PATRIC" id="fig|148604.4.peg.227"/>
<evidence type="ECO:0000256" key="8">
    <source>
        <dbReference type="SAM" id="Phobius"/>
    </source>
</evidence>
<dbReference type="Proteomes" id="UP000051639">
    <property type="component" value="Unassembled WGS sequence"/>
</dbReference>
<dbReference type="GO" id="GO:0005856">
    <property type="term" value="C:cytoskeleton"/>
    <property type="evidence" value="ECO:0007669"/>
    <property type="project" value="TreeGrafter"/>
</dbReference>
<proteinExistence type="predicted"/>
<evidence type="ECO:0000256" key="9">
    <source>
        <dbReference type="SAM" id="SignalP"/>
    </source>
</evidence>
<evidence type="ECO:0000313" key="11">
    <source>
        <dbReference type="EMBL" id="KRN44658.1"/>
    </source>
</evidence>
<dbReference type="PANTHER" id="PTHR32083">
    <property type="entry name" value="CILIA AND FLAGELLA-ASSOCIATED PROTEIN 58-RELATED"/>
    <property type="match status" value="1"/>
</dbReference>
<keyword evidence="8" id="KW-0472">Membrane</keyword>
<feature type="coiled-coil region" evidence="6">
    <location>
        <begin position="563"/>
        <end position="744"/>
    </location>
</feature>
<name>A0A0R2GUR5_9LACO</name>
<dbReference type="AlphaFoldDB" id="A0A0R2GUR5"/>
<keyword evidence="5" id="KW-0572">Peptidoglycan-anchor</keyword>
<sequence>MKNLVTKAAIATTIVSAVGVSAVIDSTAQADSVVPTQGKTPVKTDQANLDNAKQNLAAANNEVKESQGKVDVANQANQAAQSDVTAKNQAVSAAQAGLDQAKNKQTLAENQVKDAQAAVAAANSETTKKVIIDKNNQLNELKQQQTQTANNLSEAKTNQAKQKAQNNKSQSGLAQAQNAYNNAEKQVNDIQAKLDANNVDSLTKDKIKAEEKVNEIQEELDNANQASGNKAKAVEAATKKVNDATATANQAKSNLDKSQAELAKAQAALEALENTKTEVLNKIQIPKGYTIEALKAASENPTAAFEAISKSGIGLNEKFNYSQADANEKVDYQHLTNEQLIELNKYAVSLINQVREYFGLKDLILNTEGLKITKSIADGYQTKKESILNGSGHDSALLDGRSENIAASYIYDTTRTNIPAMQVKPAKDVSYSGINSTYSSILTMADLKADVYSSILGLFFDDAESRYGHALNFLNAHHEYVAVAPSVIDGRVDSYPGFGNVYNNDLDWHFVFPGYTEWKEGVFTHYMGNKNDKFDSAQNIDLSKTNVDTTAAKVEVAKKQTAYNTAKAENDKAVANLTAAKAKLAKANDGIIPDVATLQANLAKAKQKLVNINDKIANAAQNTAAFKQELQVANTTKAGALKDLQAKQAAADKAKQELAAAQAKVTAAQKAVDALDSQIAATQQELAELNALVNKGAKAQADLDTLQAKVVAAQADVAATQKNLDQAKAALDSAKEKAAQTAQALEVAQVALVQAQAKQQAALTSYNKAVNSQKIAREVEENLQKQAEENSKTQESKTGNEFKKQGISVNEATAFPAATLPQTGSEKGIQSVWGLVVLALASVLGLLGYRKQTN</sequence>
<dbReference type="NCBIfam" id="TIGR01167">
    <property type="entry name" value="LPXTG_anchor"/>
    <property type="match status" value="1"/>
</dbReference>
<feature type="compositionally biased region" description="Low complexity" evidence="7">
    <location>
        <begin position="155"/>
        <end position="168"/>
    </location>
</feature>
<comment type="caution">
    <text evidence="11">The sequence shown here is derived from an EMBL/GenBank/DDBJ whole genome shotgun (WGS) entry which is preliminary data.</text>
</comment>
<keyword evidence="1" id="KW-0134">Cell wall</keyword>
<evidence type="ECO:0000256" key="3">
    <source>
        <dbReference type="ARBA" id="ARBA00022729"/>
    </source>
</evidence>
<evidence type="ECO:0000256" key="6">
    <source>
        <dbReference type="SAM" id="Coils"/>
    </source>
</evidence>
<feature type="region of interest" description="Disordered" evidence="7">
    <location>
        <begin position="143"/>
        <end position="174"/>
    </location>
</feature>
<dbReference type="PROSITE" id="PS50847">
    <property type="entry name" value="GRAM_POS_ANCHORING"/>
    <property type="match status" value="1"/>
</dbReference>
<dbReference type="NCBIfam" id="TIGR04320">
    <property type="entry name" value="Surf_Exclu_PgrA"/>
    <property type="match status" value="1"/>
</dbReference>
<protein>
    <submittedName>
        <fullName evidence="11">Lipoprotein (Vmca)</fullName>
    </submittedName>
</protein>
<gene>
    <name evidence="11" type="ORF">IV41_GL000224</name>
</gene>
<evidence type="ECO:0000256" key="7">
    <source>
        <dbReference type="SAM" id="MobiDB-lite"/>
    </source>
</evidence>
<feature type="chain" id="PRO_5006417462" evidence="9">
    <location>
        <begin position="31"/>
        <end position="854"/>
    </location>
</feature>
<evidence type="ECO:0000259" key="10">
    <source>
        <dbReference type="PROSITE" id="PS50847"/>
    </source>
</evidence>
<keyword evidence="4 6" id="KW-0175">Coiled coil</keyword>
<keyword evidence="2" id="KW-0964">Secreted</keyword>
<evidence type="ECO:0000313" key="12">
    <source>
        <dbReference type="Proteomes" id="UP000051639"/>
    </source>
</evidence>
<keyword evidence="12" id="KW-1185">Reference proteome</keyword>
<dbReference type="InterPro" id="IPR027607">
    <property type="entry name" value="Surf_Exclu_SEC10/PgrA"/>
</dbReference>
<dbReference type="InterPro" id="IPR019931">
    <property type="entry name" value="LPXTG_anchor"/>
</dbReference>
<feature type="transmembrane region" description="Helical" evidence="8">
    <location>
        <begin position="831"/>
        <end position="849"/>
    </location>
</feature>
<reference evidence="11 12" key="1">
    <citation type="journal article" date="2015" name="Genome Announc.">
        <title>Expanding the biotechnology potential of lactobacilli through comparative genomics of 213 strains and associated genera.</title>
        <authorList>
            <person name="Sun Z."/>
            <person name="Harris H.M."/>
            <person name="McCann A."/>
            <person name="Guo C."/>
            <person name="Argimon S."/>
            <person name="Zhang W."/>
            <person name="Yang X."/>
            <person name="Jeffery I.B."/>
            <person name="Cooney J.C."/>
            <person name="Kagawa T.F."/>
            <person name="Liu W."/>
            <person name="Song Y."/>
            <person name="Salvetti E."/>
            <person name="Wrobel A."/>
            <person name="Rasinkangas P."/>
            <person name="Parkhill J."/>
            <person name="Rea M.C."/>
            <person name="O'Sullivan O."/>
            <person name="Ritari J."/>
            <person name="Douillard F.P."/>
            <person name="Paul Ross R."/>
            <person name="Yang R."/>
            <person name="Briner A.E."/>
            <person name="Felis G.E."/>
            <person name="de Vos W.M."/>
            <person name="Barrangou R."/>
            <person name="Klaenhammer T.R."/>
            <person name="Caufield P.W."/>
            <person name="Cui Y."/>
            <person name="Zhang H."/>
            <person name="O'Toole P.W."/>
        </authorList>
    </citation>
    <scope>NUCLEOTIDE SEQUENCE [LARGE SCALE GENOMIC DNA]</scope>
    <source>
        <strain evidence="11 12">DSM 14792</strain>
    </source>
</reference>
<feature type="signal peptide" evidence="9">
    <location>
        <begin position="1"/>
        <end position="30"/>
    </location>
</feature>
<accession>A0A0R2GUR5</accession>
<keyword evidence="11" id="KW-0449">Lipoprotein</keyword>
<feature type="region of interest" description="Disordered" evidence="7">
    <location>
        <begin position="783"/>
        <end position="803"/>
    </location>
</feature>
<feature type="domain" description="Gram-positive cocci surface proteins LPxTG" evidence="10">
    <location>
        <begin position="820"/>
        <end position="854"/>
    </location>
</feature>
<evidence type="ECO:0000256" key="1">
    <source>
        <dbReference type="ARBA" id="ARBA00022512"/>
    </source>
</evidence>
<dbReference type="EMBL" id="JQBA01000011">
    <property type="protein sequence ID" value="KRN44658.1"/>
    <property type="molecule type" value="Genomic_DNA"/>
</dbReference>
<dbReference type="RefSeq" id="WP_056994146.1">
    <property type="nucleotide sequence ID" value="NZ_JQBA01000011.1"/>
</dbReference>
<evidence type="ECO:0000256" key="4">
    <source>
        <dbReference type="ARBA" id="ARBA00023054"/>
    </source>
</evidence>
<evidence type="ECO:0000256" key="5">
    <source>
        <dbReference type="ARBA" id="ARBA00023088"/>
    </source>
</evidence>
<keyword evidence="8" id="KW-0812">Transmembrane</keyword>
<keyword evidence="3 9" id="KW-0732">Signal</keyword>
<evidence type="ECO:0000256" key="2">
    <source>
        <dbReference type="ARBA" id="ARBA00022525"/>
    </source>
</evidence>
<organism evidence="11 12">
    <name type="scientific">Limosilactobacillus ingluviei</name>
    <dbReference type="NCBI Taxonomy" id="148604"/>
    <lineage>
        <taxon>Bacteria</taxon>
        <taxon>Bacillati</taxon>
        <taxon>Bacillota</taxon>
        <taxon>Bacilli</taxon>
        <taxon>Lactobacillales</taxon>
        <taxon>Lactobacillaceae</taxon>
        <taxon>Limosilactobacillus</taxon>
    </lineage>
</organism>
<dbReference type="OrthoDB" id="2329687at2"/>